<keyword evidence="3 6" id="KW-1133">Transmembrane helix</keyword>
<dbReference type="InterPro" id="IPR051328">
    <property type="entry name" value="T7SS_ABC-Transporter"/>
</dbReference>
<feature type="transmembrane region" description="Helical" evidence="6">
    <location>
        <begin position="185"/>
        <end position="206"/>
    </location>
</feature>
<dbReference type="AlphaFoldDB" id="A0A7K1L920"/>
<sequence length="267" mass="28423">MIAVRLRATWVLYRRSIRELVALGPQTLVAPLVVPAFVLVVYSVLFSEVFETLGTRIPGTPGFDGDVNYAQYVLAGPMVMSAMLGTASAGIGVAVERQLGFYDRMELSPLGPSQSQFGRRLGDGTRIALFVLILTFVAWGSGAHIANWPLALAVTIPLAAGLGMAYGGLAFALCLRSGSAEAAQAVTPLFLPFLLLSTAFVPLQLIPEWLRTTVEWNPLSAVCDAIRGAAAGHFEGSAVLRSAVEIAVLGTLTQILVIRAERKVRVT</sequence>
<dbReference type="InterPro" id="IPR013525">
    <property type="entry name" value="ABC2_TM"/>
</dbReference>
<evidence type="ECO:0000256" key="4">
    <source>
        <dbReference type="ARBA" id="ARBA00023136"/>
    </source>
</evidence>
<evidence type="ECO:0000256" key="5">
    <source>
        <dbReference type="ARBA" id="ARBA00023251"/>
    </source>
</evidence>
<dbReference type="PANTHER" id="PTHR43077:SF10">
    <property type="entry name" value="TRANSPORT PERMEASE PROTEIN"/>
    <property type="match status" value="1"/>
</dbReference>
<comment type="caution">
    <text evidence="8">The sequence shown here is derived from an EMBL/GenBank/DDBJ whole genome shotgun (WGS) entry which is preliminary data.</text>
</comment>
<dbReference type="EMBL" id="WOFH01000012">
    <property type="protein sequence ID" value="MUN40932.1"/>
    <property type="molecule type" value="Genomic_DNA"/>
</dbReference>
<keyword evidence="2 6" id="KW-0812">Transmembrane</keyword>
<dbReference type="GO" id="GO:0140359">
    <property type="term" value="F:ABC-type transporter activity"/>
    <property type="evidence" value="ECO:0007669"/>
    <property type="project" value="InterPro"/>
</dbReference>
<dbReference type="PROSITE" id="PS51012">
    <property type="entry name" value="ABC_TM2"/>
    <property type="match status" value="1"/>
</dbReference>
<organism evidence="8 9">
    <name type="scientific">Actinomadura litoris</name>
    <dbReference type="NCBI Taxonomy" id="2678616"/>
    <lineage>
        <taxon>Bacteria</taxon>
        <taxon>Bacillati</taxon>
        <taxon>Actinomycetota</taxon>
        <taxon>Actinomycetes</taxon>
        <taxon>Streptosporangiales</taxon>
        <taxon>Thermomonosporaceae</taxon>
        <taxon>Actinomadura</taxon>
    </lineage>
</organism>
<name>A0A7K1L920_9ACTN</name>
<dbReference type="GO" id="GO:0043190">
    <property type="term" value="C:ATP-binding cassette (ABC) transporter complex"/>
    <property type="evidence" value="ECO:0007669"/>
    <property type="project" value="InterPro"/>
</dbReference>
<keyword evidence="4 6" id="KW-0472">Membrane</keyword>
<feature type="transmembrane region" description="Helical" evidence="6">
    <location>
        <begin position="238"/>
        <end position="258"/>
    </location>
</feature>
<keyword evidence="5" id="KW-0046">Antibiotic resistance</keyword>
<feature type="transmembrane region" description="Helical" evidence="6">
    <location>
        <begin position="127"/>
        <end position="146"/>
    </location>
</feature>
<dbReference type="PIRSF" id="PIRSF006648">
    <property type="entry name" value="DrrB"/>
    <property type="match status" value="1"/>
</dbReference>
<evidence type="ECO:0000313" key="9">
    <source>
        <dbReference type="Proteomes" id="UP000432015"/>
    </source>
</evidence>
<dbReference type="PANTHER" id="PTHR43077">
    <property type="entry name" value="TRANSPORT PERMEASE YVFS-RELATED"/>
    <property type="match status" value="1"/>
</dbReference>
<keyword evidence="6" id="KW-0813">Transport</keyword>
<dbReference type="Proteomes" id="UP000432015">
    <property type="component" value="Unassembled WGS sequence"/>
</dbReference>
<feature type="transmembrane region" description="Helical" evidence="6">
    <location>
        <begin position="152"/>
        <end position="173"/>
    </location>
</feature>
<evidence type="ECO:0000259" key="7">
    <source>
        <dbReference type="PROSITE" id="PS51012"/>
    </source>
</evidence>
<evidence type="ECO:0000256" key="1">
    <source>
        <dbReference type="ARBA" id="ARBA00004141"/>
    </source>
</evidence>
<proteinExistence type="inferred from homology"/>
<gene>
    <name evidence="8" type="ORF">GNZ18_30655</name>
</gene>
<evidence type="ECO:0000256" key="6">
    <source>
        <dbReference type="RuleBase" id="RU361157"/>
    </source>
</evidence>
<evidence type="ECO:0000313" key="8">
    <source>
        <dbReference type="EMBL" id="MUN40932.1"/>
    </source>
</evidence>
<dbReference type="GO" id="GO:0046677">
    <property type="term" value="P:response to antibiotic"/>
    <property type="evidence" value="ECO:0007669"/>
    <property type="project" value="UniProtKB-KW"/>
</dbReference>
<feature type="transmembrane region" description="Helical" evidence="6">
    <location>
        <begin position="69"/>
        <end position="95"/>
    </location>
</feature>
<dbReference type="Pfam" id="PF01061">
    <property type="entry name" value="ABC2_membrane"/>
    <property type="match status" value="1"/>
</dbReference>
<keyword evidence="6" id="KW-1003">Cell membrane</keyword>
<dbReference type="RefSeq" id="WP_156220085.1">
    <property type="nucleotide sequence ID" value="NZ_WOFH01000012.1"/>
</dbReference>
<comment type="subcellular location">
    <subcellularLocation>
        <location evidence="6">Cell membrane</location>
        <topology evidence="6">Multi-pass membrane protein</topology>
    </subcellularLocation>
    <subcellularLocation>
        <location evidence="1">Membrane</location>
        <topology evidence="1">Multi-pass membrane protein</topology>
    </subcellularLocation>
</comment>
<dbReference type="InterPro" id="IPR047817">
    <property type="entry name" value="ABC2_TM_bact-type"/>
</dbReference>
<evidence type="ECO:0000256" key="2">
    <source>
        <dbReference type="ARBA" id="ARBA00022692"/>
    </source>
</evidence>
<evidence type="ECO:0000256" key="3">
    <source>
        <dbReference type="ARBA" id="ARBA00022989"/>
    </source>
</evidence>
<dbReference type="InterPro" id="IPR000412">
    <property type="entry name" value="ABC_2_transport"/>
</dbReference>
<keyword evidence="9" id="KW-1185">Reference proteome</keyword>
<reference evidence="8 9" key="1">
    <citation type="submission" date="2019-11" db="EMBL/GenBank/DDBJ databases">
        <authorList>
            <person name="Cao P."/>
        </authorList>
    </citation>
    <scope>NUCLEOTIDE SEQUENCE [LARGE SCALE GENOMIC DNA]</scope>
    <source>
        <strain evidence="8 9">NEAU-AAG5</strain>
    </source>
</reference>
<comment type="similarity">
    <text evidence="6">Belongs to the ABC-2 integral membrane protein family.</text>
</comment>
<accession>A0A7K1L920</accession>
<feature type="domain" description="ABC transmembrane type-2" evidence="7">
    <location>
        <begin position="26"/>
        <end position="264"/>
    </location>
</feature>
<feature type="transmembrane region" description="Helical" evidence="6">
    <location>
        <begin position="20"/>
        <end position="45"/>
    </location>
</feature>
<protein>
    <recommendedName>
        <fullName evidence="6">Transport permease protein</fullName>
    </recommendedName>
</protein>